<evidence type="ECO:0000313" key="3">
    <source>
        <dbReference type="Proteomes" id="UP000032336"/>
    </source>
</evidence>
<feature type="domain" description="Integrase catalytic" evidence="1">
    <location>
        <begin position="84"/>
        <end position="249"/>
    </location>
</feature>
<dbReference type="eggNOG" id="COG2801">
    <property type="taxonomic scope" value="Bacteria"/>
</dbReference>
<dbReference type="SUPFAM" id="SSF53098">
    <property type="entry name" value="Ribonuclease H-like"/>
    <property type="match status" value="1"/>
</dbReference>
<dbReference type="Pfam" id="PF13565">
    <property type="entry name" value="HTH_32"/>
    <property type="match status" value="1"/>
</dbReference>
<dbReference type="AlphaFoldDB" id="A0A0D8FQG4"/>
<gene>
    <name evidence="2" type="ORF">FEAC_27530</name>
</gene>
<dbReference type="EMBL" id="JXUW01000038">
    <property type="protein sequence ID" value="KJE75513.1"/>
    <property type="molecule type" value="Genomic_DNA"/>
</dbReference>
<dbReference type="STRING" id="1121877.FEAC_27530"/>
<dbReference type="InterPro" id="IPR036397">
    <property type="entry name" value="RNaseH_sf"/>
</dbReference>
<dbReference type="Pfam" id="PF00665">
    <property type="entry name" value="rve"/>
    <property type="match status" value="1"/>
</dbReference>
<comment type="caution">
    <text evidence="2">The sequence shown here is derived from an EMBL/GenBank/DDBJ whole genome shotgun (WGS) entry which is preliminary data.</text>
</comment>
<reference evidence="2 3" key="1">
    <citation type="submission" date="2015-01" db="EMBL/GenBank/DDBJ databases">
        <title>Draft genome of the acidophilic iron oxidizer Ferrimicrobium acidiphilum strain T23.</title>
        <authorList>
            <person name="Poehlein A."/>
            <person name="Eisen S."/>
            <person name="Schloemann M."/>
            <person name="Johnson B.D."/>
            <person name="Daniel R."/>
            <person name="Muehling M."/>
        </authorList>
    </citation>
    <scope>NUCLEOTIDE SEQUENCE [LARGE SCALE GENOMIC DNA]</scope>
    <source>
        <strain evidence="2 3">T23</strain>
    </source>
</reference>
<evidence type="ECO:0000259" key="1">
    <source>
        <dbReference type="PROSITE" id="PS50994"/>
    </source>
</evidence>
<dbReference type="GO" id="GO:0003676">
    <property type="term" value="F:nucleic acid binding"/>
    <property type="evidence" value="ECO:0007669"/>
    <property type="project" value="InterPro"/>
</dbReference>
<evidence type="ECO:0000313" key="2">
    <source>
        <dbReference type="EMBL" id="KJE75513.1"/>
    </source>
</evidence>
<organism evidence="2 3">
    <name type="scientific">Ferrimicrobium acidiphilum DSM 19497</name>
    <dbReference type="NCBI Taxonomy" id="1121877"/>
    <lineage>
        <taxon>Bacteria</taxon>
        <taxon>Bacillati</taxon>
        <taxon>Actinomycetota</taxon>
        <taxon>Acidimicrobiia</taxon>
        <taxon>Acidimicrobiales</taxon>
        <taxon>Acidimicrobiaceae</taxon>
        <taxon>Ferrimicrobium</taxon>
    </lineage>
</organism>
<keyword evidence="3" id="KW-1185">Reference proteome</keyword>
<dbReference type="InterPro" id="IPR001584">
    <property type="entry name" value="Integrase_cat-core"/>
</dbReference>
<dbReference type="NCBIfam" id="NF033516">
    <property type="entry name" value="transpos_IS3"/>
    <property type="match status" value="1"/>
</dbReference>
<dbReference type="PATRIC" id="fig|1121877.4.peg.3087"/>
<sequence length="299" mass="34493">MREPKPRKPSPRRLSDAERAHILEVCHSERFCDSSVREIYATLLDEGIYLASVATIYRILAEVGETRERRRQATHPTRVKPELLATGPGQVWSWDISKLKGPSKGIYWQLYVILDIYSRGIMNWRIEDHESAELARELMDEAITKEGVDPNQLTIHADNGASMASHSVAEFLATLGVRKTHSRPHTSNDNPYSEAQFKTLKYRGDFPERFETIEEARTFFAKFFSWYQYEHHHSGIALMTPADVHEGYAEAITERRAEVLRGAYQNHPERFVNKVPTPPTLNTEVWINRPTEEEMKESP</sequence>
<dbReference type="PANTHER" id="PTHR46889">
    <property type="entry name" value="TRANSPOSASE INSF FOR INSERTION SEQUENCE IS3B-RELATED"/>
    <property type="match status" value="1"/>
</dbReference>
<dbReference type="PROSITE" id="PS50994">
    <property type="entry name" value="INTEGRASE"/>
    <property type="match status" value="1"/>
</dbReference>
<dbReference type="GO" id="GO:0015074">
    <property type="term" value="P:DNA integration"/>
    <property type="evidence" value="ECO:0007669"/>
    <property type="project" value="InterPro"/>
</dbReference>
<dbReference type="InterPro" id="IPR050900">
    <property type="entry name" value="Transposase_IS3/IS150/IS904"/>
</dbReference>
<protein>
    <submittedName>
        <fullName evidence="2">Integrase core domain protein</fullName>
    </submittedName>
</protein>
<dbReference type="PANTHER" id="PTHR46889:SF4">
    <property type="entry name" value="TRANSPOSASE INSO FOR INSERTION SEQUENCE ELEMENT IS911B-RELATED"/>
    <property type="match status" value="1"/>
</dbReference>
<dbReference type="InterPro" id="IPR012337">
    <property type="entry name" value="RNaseH-like_sf"/>
</dbReference>
<name>A0A0D8FQG4_9ACTN</name>
<dbReference type="InterPro" id="IPR048020">
    <property type="entry name" value="Transpos_IS3"/>
</dbReference>
<proteinExistence type="predicted"/>
<dbReference type="Proteomes" id="UP000032336">
    <property type="component" value="Unassembled WGS sequence"/>
</dbReference>
<dbReference type="Gene3D" id="3.30.420.10">
    <property type="entry name" value="Ribonuclease H-like superfamily/Ribonuclease H"/>
    <property type="match status" value="1"/>
</dbReference>
<accession>A0A0D8FQG4</accession>